<comment type="caution">
    <text evidence="2">The sequence shown here is derived from an EMBL/GenBank/DDBJ whole genome shotgun (WGS) entry which is preliminary data.</text>
</comment>
<dbReference type="GeneID" id="70185791"/>
<dbReference type="AlphaFoldDB" id="A0A9P9BW89"/>
<dbReference type="Proteomes" id="UP000756346">
    <property type="component" value="Unassembled WGS sequence"/>
</dbReference>
<name>A0A9P9BW89_9PEZI</name>
<dbReference type="EMBL" id="JAGTJQ010000001">
    <property type="protein sequence ID" value="KAH7040557.1"/>
    <property type="molecule type" value="Genomic_DNA"/>
</dbReference>
<proteinExistence type="predicted"/>
<dbReference type="RefSeq" id="XP_046018612.1">
    <property type="nucleotide sequence ID" value="XM_046156245.1"/>
</dbReference>
<evidence type="ECO:0000313" key="2">
    <source>
        <dbReference type="EMBL" id="KAH7040557.1"/>
    </source>
</evidence>
<sequence>MPPKKATPTAMASSTDLTFNDGDMKFIQSIFEAFSAEAKEHIDWDALQAKQDLQSIKATKKKFRLFCQKHKWCEYAEGSASGGSKKRAAEDEDGSKSGKGKAKKQKNAEEAEEDADED</sequence>
<reference evidence="2" key="1">
    <citation type="journal article" date="2021" name="Nat. Commun.">
        <title>Genetic determinants of endophytism in the Arabidopsis root mycobiome.</title>
        <authorList>
            <person name="Mesny F."/>
            <person name="Miyauchi S."/>
            <person name="Thiergart T."/>
            <person name="Pickel B."/>
            <person name="Atanasova L."/>
            <person name="Karlsson M."/>
            <person name="Huettel B."/>
            <person name="Barry K.W."/>
            <person name="Haridas S."/>
            <person name="Chen C."/>
            <person name="Bauer D."/>
            <person name="Andreopoulos W."/>
            <person name="Pangilinan J."/>
            <person name="LaButti K."/>
            <person name="Riley R."/>
            <person name="Lipzen A."/>
            <person name="Clum A."/>
            <person name="Drula E."/>
            <person name="Henrissat B."/>
            <person name="Kohler A."/>
            <person name="Grigoriev I.V."/>
            <person name="Martin F.M."/>
            <person name="Hacquard S."/>
        </authorList>
    </citation>
    <scope>NUCLEOTIDE SEQUENCE</scope>
    <source>
        <strain evidence="2">MPI-CAGE-CH-0230</strain>
    </source>
</reference>
<evidence type="ECO:0000256" key="1">
    <source>
        <dbReference type="SAM" id="MobiDB-lite"/>
    </source>
</evidence>
<feature type="region of interest" description="Disordered" evidence="1">
    <location>
        <begin position="77"/>
        <end position="118"/>
    </location>
</feature>
<accession>A0A9P9BW89</accession>
<evidence type="ECO:0000313" key="3">
    <source>
        <dbReference type="Proteomes" id="UP000756346"/>
    </source>
</evidence>
<dbReference type="OrthoDB" id="10520777at2759"/>
<gene>
    <name evidence="2" type="ORF">B0I36DRAFT_344284</name>
</gene>
<organism evidence="2 3">
    <name type="scientific">Microdochium trichocladiopsis</name>
    <dbReference type="NCBI Taxonomy" id="1682393"/>
    <lineage>
        <taxon>Eukaryota</taxon>
        <taxon>Fungi</taxon>
        <taxon>Dikarya</taxon>
        <taxon>Ascomycota</taxon>
        <taxon>Pezizomycotina</taxon>
        <taxon>Sordariomycetes</taxon>
        <taxon>Xylariomycetidae</taxon>
        <taxon>Xylariales</taxon>
        <taxon>Microdochiaceae</taxon>
        <taxon>Microdochium</taxon>
    </lineage>
</organism>
<protein>
    <submittedName>
        <fullName evidence="2">Uncharacterized protein</fullName>
    </submittedName>
</protein>
<keyword evidence="3" id="KW-1185">Reference proteome</keyword>